<keyword evidence="4" id="KW-0479">Metal-binding</keyword>
<dbReference type="PROSITE" id="PS00909">
    <property type="entry name" value="MR_MLE_2"/>
    <property type="match status" value="1"/>
</dbReference>
<dbReference type="OMA" id="SGAIDVC"/>
<proteinExistence type="inferred from homology"/>
<dbReference type="SFLD" id="SFLDG00179">
    <property type="entry name" value="mandelate_racemase"/>
    <property type="match status" value="1"/>
</dbReference>
<evidence type="ECO:0000259" key="10">
    <source>
        <dbReference type="SMART" id="SM00922"/>
    </source>
</evidence>
<dbReference type="SMART" id="SM00922">
    <property type="entry name" value="MR_MLE"/>
    <property type="match status" value="1"/>
</dbReference>
<dbReference type="InterPro" id="IPR029017">
    <property type="entry name" value="Enolase-like_N"/>
</dbReference>
<comment type="cofactor">
    <cofactor evidence="2">
        <name>Mg(2+)</name>
        <dbReference type="ChEBI" id="CHEBI:18420"/>
    </cofactor>
</comment>
<evidence type="ECO:0000256" key="2">
    <source>
        <dbReference type="ARBA" id="ARBA00001946"/>
    </source>
</evidence>
<name>A0A226DJ20_FOLCA</name>
<evidence type="ECO:0000256" key="3">
    <source>
        <dbReference type="ARBA" id="ARBA00013142"/>
    </source>
</evidence>
<comment type="catalytic activity">
    <reaction evidence="1">
        <text>L-fuconate = 2-dehydro-3-deoxy-L-fuconate + H2O</text>
        <dbReference type="Rhea" id="RHEA:22772"/>
        <dbReference type="ChEBI" id="CHEBI:15377"/>
        <dbReference type="ChEBI" id="CHEBI:21291"/>
        <dbReference type="ChEBI" id="CHEBI:37448"/>
        <dbReference type="EC" id="4.2.1.68"/>
    </reaction>
</comment>
<dbReference type="InterPro" id="IPR036849">
    <property type="entry name" value="Enolase-like_C_sf"/>
</dbReference>
<dbReference type="InterPro" id="IPR018110">
    <property type="entry name" value="Mandel_Rmase/mucon_lact_enz_CS"/>
</dbReference>
<dbReference type="OrthoDB" id="14161at2759"/>
<evidence type="ECO:0000256" key="7">
    <source>
        <dbReference type="ARBA" id="ARBA00061144"/>
    </source>
</evidence>
<dbReference type="InterPro" id="IPR046945">
    <property type="entry name" value="RHMD-like"/>
</dbReference>
<dbReference type="STRING" id="158441.A0A226DJ20"/>
<dbReference type="GO" id="GO:0016052">
    <property type="term" value="P:carbohydrate catabolic process"/>
    <property type="evidence" value="ECO:0007669"/>
    <property type="project" value="InterPro"/>
</dbReference>
<dbReference type="FunFam" id="3.20.20.120:FF:000007">
    <property type="entry name" value="Mitochondrial enolase superfamily member 1"/>
    <property type="match status" value="1"/>
</dbReference>
<keyword evidence="5" id="KW-0460">Magnesium</keyword>
<evidence type="ECO:0000256" key="9">
    <source>
        <dbReference type="ARBA" id="ARBA00078003"/>
    </source>
</evidence>
<evidence type="ECO:0000256" key="5">
    <source>
        <dbReference type="ARBA" id="ARBA00022842"/>
    </source>
</evidence>
<evidence type="ECO:0000256" key="1">
    <source>
        <dbReference type="ARBA" id="ARBA00001737"/>
    </source>
</evidence>
<dbReference type="SFLD" id="SFLDF00111">
    <property type="entry name" value="L-fuconate_dehydratase"/>
    <property type="match status" value="1"/>
</dbReference>
<evidence type="ECO:0000256" key="6">
    <source>
        <dbReference type="ARBA" id="ARBA00023239"/>
    </source>
</evidence>
<evidence type="ECO:0000313" key="11">
    <source>
        <dbReference type="EMBL" id="OXA44844.1"/>
    </source>
</evidence>
<evidence type="ECO:0000313" key="12">
    <source>
        <dbReference type="Proteomes" id="UP000198287"/>
    </source>
</evidence>
<dbReference type="SFLD" id="SFLDS00001">
    <property type="entry name" value="Enolase"/>
    <property type="match status" value="1"/>
</dbReference>
<dbReference type="InterPro" id="IPR013342">
    <property type="entry name" value="Mandelate_racemase_C"/>
</dbReference>
<dbReference type="GO" id="GO:0009063">
    <property type="term" value="P:amino acid catabolic process"/>
    <property type="evidence" value="ECO:0007669"/>
    <property type="project" value="InterPro"/>
</dbReference>
<dbReference type="CDD" id="cd03324">
    <property type="entry name" value="rTSbeta_L-fuconate_dehydratase"/>
    <property type="match status" value="1"/>
</dbReference>
<protein>
    <recommendedName>
        <fullName evidence="8">Mitochondrial enolase superfamily member 1</fullName>
        <ecNumber evidence="3">4.2.1.68</ecNumber>
    </recommendedName>
    <alternativeName>
        <fullName evidence="9">L-fuconate dehydratase</fullName>
    </alternativeName>
</protein>
<dbReference type="EC" id="4.2.1.68" evidence="3"/>
<evidence type="ECO:0000256" key="8">
    <source>
        <dbReference type="ARBA" id="ARBA00073815"/>
    </source>
</evidence>
<reference evidence="11 12" key="1">
    <citation type="submission" date="2015-12" db="EMBL/GenBank/DDBJ databases">
        <title>The genome of Folsomia candida.</title>
        <authorList>
            <person name="Faddeeva A."/>
            <person name="Derks M.F."/>
            <person name="Anvar Y."/>
            <person name="Smit S."/>
            <person name="Van Straalen N."/>
            <person name="Roelofs D."/>
        </authorList>
    </citation>
    <scope>NUCLEOTIDE SEQUENCE [LARGE SCALE GENOMIC DNA]</scope>
    <source>
        <strain evidence="11 12">VU population</strain>
        <tissue evidence="11">Whole body</tissue>
    </source>
</reference>
<keyword evidence="12" id="KW-1185">Reference proteome</keyword>
<sequence>MANLKIEKVEVTDIRFPTSLEGHGSDAMHTDPDYSCAYVTIHLSKTDLKGYGLTFTCGRGTEIVVQAVKTMSYLVEGENCHDIWNDFAGFYRKLTSESQLRWVGPEKGVVHLATGAIINALWDVWARYENKPLWKLLVDLSPEKLVSTIDFRYIRDVLSPEECISMLKEKGKEQADREKEICTTGYPAYTTSVGWLGYTDDNIKKLCQEYLDKGFTSFKVKVGQCLEDDKRRCNMVRSAIGPKNNLMIDANQRWEVPEAIEWVTALKEYKPLWIEEPTSPDDVLGHATIAKALRPLGINVATGEMCQNRVIFKQLLQSNAIAYAQIDSCRVGGVNENLSIYFMCKKFGVPVCPHAGGVGLCELVQHLQFWDYLSLSGEKENRMIEWVDHLHEHFVTPITVINGKYIAPKVPGFSSEMKEESIAYYQFPKGTYWENRANPDHIMLAQ</sequence>
<dbReference type="InterPro" id="IPR013341">
    <property type="entry name" value="Mandelate_racemase_N_dom"/>
</dbReference>
<dbReference type="AlphaFoldDB" id="A0A226DJ20"/>
<accession>A0A226DJ20</accession>
<evidence type="ECO:0000256" key="4">
    <source>
        <dbReference type="ARBA" id="ARBA00022723"/>
    </source>
</evidence>
<dbReference type="Gene3D" id="3.30.390.10">
    <property type="entry name" value="Enolase-like, N-terminal domain"/>
    <property type="match status" value="1"/>
</dbReference>
<dbReference type="GO" id="GO:0000287">
    <property type="term" value="F:magnesium ion binding"/>
    <property type="evidence" value="ECO:0007669"/>
    <property type="project" value="TreeGrafter"/>
</dbReference>
<feature type="domain" description="Mandelate racemase/muconate lactonizing enzyme C-terminal" evidence="10">
    <location>
        <begin position="200"/>
        <end position="296"/>
    </location>
</feature>
<organism evidence="11 12">
    <name type="scientific">Folsomia candida</name>
    <name type="common">Springtail</name>
    <dbReference type="NCBI Taxonomy" id="158441"/>
    <lineage>
        <taxon>Eukaryota</taxon>
        <taxon>Metazoa</taxon>
        <taxon>Ecdysozoa</taxon>
        <taxon>Arthropoda</taxon>
        <taxon>Hexapoda</taxon>
        <taxon>Collembola</taxon>
        <taxon>Entomobryomorpha</taxon>
        <taxon>Isotomoidea</taxon>
        <taxon>Isotomidae</taxon>
        <taxon>Proisotominae</taxon>
        <taxon>Folsomia</taxon>
    </lineage>
</organism>
<dbReference type="SUPFAM" id="SSF51604">
    <property type="entry name" value="Enolase C-terminal domain-like"/>
    <property type="match status" value="1"/>
</dbReference>
<dbReference type="PANTHER" id="PTHR13794">
    <property type="entry name" value="ENOLASE SUPERFAMILY, MANDELATE RACEMASE"/>
    <property type="match status" value="1"/>
</dbReference>
<keyword evidence="6" id="KW-0456">Lyase</keyword>
<dbReference type="EMBL" id="LNIX01000019">
    <property type="protein sequence ID" value="OXA44844.1"/>
    <property type="molecule type" value="Genomic_DNA"/>
</dbReference>
<dbReference type="Gene3D" id="3.20.20.120">
    <property type="entry name" value="Enolase-like C-terminal domain"/>
    <property type="match status" value="1"/>
</dbReference>
<gene>
    <name evidence="11" type="ORF">Fcan01_20807</name>
</gene>
<dbReference type="GO" id="GO:0050023">
    <property type="term" value="F:L-fuconate dehydratase activity"/>
    <property type="evidence" value="ECO:0007669"/>
    <property type="project" value="UniProtKB-EC"/>
</dbReference>
<dbReference type="Pfam" id="PF02746">
    <property type="entry name" value="MR_MLE_N"/>
    <property type="match status" value="1"/>
</dbReference>
<comment type="caution">
    <text evidence="11">The sequence shown here is derived from an EMBL/GenBank/DDBJ whole genome shotgun (WGS) entry which is preliminary data.</text>
</comment>
<dbReference type="Pfam" id="PF13378">
    <property type="entry name" value="MR_MLE_C"/>
    <property type="match status" value="1"/>
</dbReference>
<dbReference type="InterPro" id="IPR034610">
    <property type="entry name" value="L-fuconate_dehydratase"/>
</dbReference>
<dbReference type="Proteomes" id="UP000198287">
    <property type="component" value="Unassembled WGS sequence"/>
</dbReference>
<dbReference type="SUPFAM" id="SSF54826">
    <property type="entry name" value="Enolase N-terminal domain-like"/>
    <property type="match status" value="1"/>
</dbReference>
<dbReference type="PANTHER" id="PTHR13794:SF58">
    <property type="entry name" value="MITOCHONDRIAL ENOLASE SUPERFAMILY MEMBER 1"/>
    <property type="match status" value="1"/>
</dbReference>
<dbReference type="InterPro" id="IPR029065">
    <property type="entry name" value="Enolase_C-like"/>
</dbReference>
<comment type="similarity">
    <text evidence="7">Belongs to the mandelate racemase/muconate lactonizing enzyme family. ENOSF1 subfamily.</text>
</comment>